<sequence>MKEIMESIGEPVLLIMIVLGAIVSLISTIGLLRFPDVYTRSHGVSKSSTLGVLLILLGSFLYFAFFEGHASAKLILGIIFVFLTAPVGGHLISRAAYRTGVPLTERTVQEQLKDAVEAFEANEKKAKERE</sequence>
<evidence type="ECO:0000313" key="5">
    <source>
        <dbReference type="EMBL" id="MFC5985303.1"/>
    </source>
</evidence>
<feature type="transmembrane region" description="Helical" evidence="4">
    <location>
        <begin position="71"/>
        <end position="92"/>
    </location>
</feature>
<protein>
    <submittedName>
        <fullName evidence="5">Monovalent cation/H(+) antiporter subunit G</fullName>
    </submittedName>
</protein>
<dbReference type="Proteomes" id="UP001596250">
    <property type="component" value="Unassembled WGS sequence"/>
</dbReference>
<proteinExistence type="inferred from homology"/>
<dbReference type="EMBL" id="JBHSQV010000011">
    <property type="protein sequence ID" value="MFC5985303.1"/>
    <property type="molecule type" value="Genomic_DNA"/>
</dbReference>
<comment type="caution">
    <text evidence="5">The sequence shown here is derived from an EMBL/GenBank/DDBJ whole genome shotgun (WGS) entry which is preliminary data.</text>
</comment>
<dbReference type="NCBIfam" id="NF009314">
    <property type="entry name" value="PRK12674.1-2"/>
    <property type="match status" value="1"/>
</dbReference>
<dbReference type="PANTHER" id="PTHR34703:SF1">
    <property type="entry name" value="ANTIPORTER SUBUNIT MNHG2-RELATED"/>
    <property type="match status" value="1"/>
</dbReference>
<keyword evidence="4" id="KW-0812">Transmembrane</keyword>
<evidence type="ECO:0000256" key="3">
    <source>
        <dbReference type="ARBA" id="ARBA00022449"/>
    </source>
</evidence>
<evidence type="ECO:0000256" key="1">
    <source>
        <dbReference type="ARBA" id="ARBA00004141"/>
    </source>
</evidence>
<reference evidence="6" key="1">
    <citation type="journal article" date="2019" name="Int. J. Syst. Evol. Microbiol.">
        <title>The Global Catalogue of Microorganisms (GCM) 10K type strain sequencing project: providing services to taxonomists for standard genome sequencing and annotation.</title>
        <authorList>
            <consortium name="The Broad Institute Genomics Platform"/>
            <consortium name="The Broad Institute Genome Sequencing Center for Infectious Disease"/>
            <person name="Wu L."/>
            <person name="Ma J."/>
        </authorList>
    </citation>
    <scope>NUCLEOTIDE SEQUENCE [LARGE SCALE GENOMIC DNA]</scope>
    <source>
        <strain evidence="6">CCM 8749</strain>
    </source>
</reference>
<feature type="transmembrane region" description="Helical" evidence="4">
    <location>
        <begin position="12"/>
        <end position="32"/>
    </location>
</feature>
<dbReference type="RefSeq" id="WP_379892014.1">
    <property type="nucleotide sequence ID" value="NZ_CBCSCT010000088.1"/>
</dbReference>
<dbReference type="NCBIfam" id="TIGR01300">
    <property type="entry name" value="CPA3_mnhG_phaG"/>
    <property type="match status" value="1"/>
</dbReference>
<evidence type="ECO:0000313" key="6">
    <source>
        <dbReference type="Proteomes" id="UP001596250"/>
    </source>
</evidence>
<dbReference type="Pfam" id="PF03334">
    <property type="entry name" value="PhaG_MnhG_YufB"/>
    <property type="match status" value="1"/>
</dbReference>
<keyword evidence="3" id="KW-0813">Transport</keyword>
<keyword evidence="4" id="KW-0472">Membrane</keyword>
<comment type="similarity">
    <text evidence="2">Belongs to the CPA3 antiporters (TC 2.A.63) subunit G family.</text>
</comment>
<dbReference type="InterPro" id="IPR005133">
    <property type="entry name" value="PhaG_MnhG_YufB"/>
</dbReference>
<comment type="subcellular location">
    <subcellularLocation>
        <location evidence="1">Membrane</location>
        <topology evidence="1">Multi-pass membrane protein</topology>
    </subcellularLocation>
</comment>
<keyword evidence="3" id="KW-0050">Antiport</keyword>
<evidence type="ECO:0000256" key="2">
    <source>
        <dbReference type="ARBA" id="ARBA00008404"/>
    </source>
</evidence>
<feature type="transmembrane region" description="Helical" evidence="4">
    <location>
        <begin position="44"/>
        <end position="65"/>
    </location>
</feature>
<organism evidence="5 6">
    <name type="scientific">Marinicrinis lubricantis</name>
    <dbReference type="NCBI Taxonomy" id="2086470"/>
    <lineage>
        <taxon>Bacteria</taxon>
        <taxon>Bacillati</taxon>
        <taxon>Bacillota</taxon>
        <taxon>Bacilli</taxon>
        <taxon>Bacillales</taxon>
        <taxon>Paenibacillaceae</taxon>
    </lineage>
</organism>
<dbReference type="PANTHER" id="PTHR34703">
    <property type="entry name" value="ANTIPORTER SUBUNIT MNHG2-RELATED"/>
    <property type="match status" value="1"/>
</dbReference>
<gene>
    <name evidence="5" type="primary">mnhG</name>
    <name evidence="5" type="ORF">ACFPXP_02355</name>
</gene>
<keyword evidence="6" id="KW-1185">Reference proteome</keyword>
<name>A0ABW1IKF8_9BACL</name>
<accession>A0ABW1IKF8</accession>
<keyword evidence="4" id="KW-1133">Transmembrane helix</keyword>
<evidence type="ECO:0000256" key="4">
    <source>
        <dbReference type="SAM" id="Phobius"/>
    </source>
</evidence>